<dbReference type="PANTHER" id="PTHR10773:SF19">
    <property type="match status" value="1"/>
</dbReference>
<dbReference type="InterPro" id="IPR057191">
    <property type="entry name" value="DUF7869"/>
</dbReference>
<proteinExistence type="predicted"/>
<dbReference type="eggNOG" id="ENOG502S2FM">
    <property type="taxonomic scope" value="Eukaryota"/>
</dbReference>
<name>T1HH44_RHOPR</name>
<feature type="domain" description="DUF7869" evidence="2">
    <location>
        <begin position="546"/>
        <end position="649"/>
    </location>
</feature>
<dbReference type="Pfam" id="PF25273">
    <property type="entry name" value="DUF7869"/>
    <property type="match status" value="1"/>
</dbReference>
<keyword evidence="4" id="KW-1185">Reference proteome</keyword>
<reference evidence="3" key="1">
    <citation type="submission" date="2015-05" db="UniProtKB">
        <authorList>
            <consortium name="EnsemblMetazoa"/>
        </authorList>
    </citation>
    <scope>IDENTIFICATION</scope>
</reference>
<dbReference type="InParanoid" id="T1HH44"/>
<dbReference type="HOGENOM" id="CLU_011458_0_0_1"/>
<feature type="compositionally biased region" description="Basic residues" evidence="1">
    <location>
        <begin position="212"/>
        <end position="225"/>
    </location>
</feature>
<dbReference type="EMBL" id="ACPB03016568">
    <property type="status" value="NOT_ANNOTATED_CDS"/>
    <property type="molecule type" value="Genomic_DNA"/>
</dbReference>
<evidence type="ECO:0000256" key="1">
    <source>
        <dbReference type="SAM" id="MobiDB-lite"/>
    </source>
</evidence>
<evidence type="ECO:0000313" key="4">
    <source>
        <dbReference type="Proteomes" id="UP000015103"/>
    </source>
</evidence>
<dbReference type="OMA" id="QCAPEYI"/>
<accession>T1HH44</accession>
<protein>
    <recommendedName>
        <fullName evidence="2">DUF7869 domain-containing protein</fullName>
    </recommendedName>
</protein>
<evidence type="ECO:0000313" key="3">
    <source>
        <dbReference type="EnsemblMetazoa" id="RPRC003367-PA"/>
    </source>
</evidence>
<dbReference type="EMBL" id="ACPB03016567">
    <property type="status" value="NOT_ANNOTATED_CDS"/>
    <property type="molecule type" value="Genomic_DNA"/>
</dbReference>
<dbReference type="AlphaFoldDB" id="T1HH44"/>
<dbReference type="VEuPathDB" id="VectorBase:RPRC003367"/>
<dbReference type="PANTHER" id="PTHR10773">
    <property type="entry name" value="DNA-DIRECTED RNA POLYMERASES I, II, AND III SUBUNIT RPABC2"/>
    <property type="match status" value="1"/>
</dbReference>
<feature type="region of interest" description="Disordered" evidence="1">
    <location>
        <begin position="201"/>
        <end position="225"/>
    </location>
</feature>
<evidence type="ECO:0000259" key="2">
    <source>
        <dbReference type="Pfam" id="PF25273"/>
    </source>
</evidence>
<dbReference type="EnsemblMetazoa" id="RPRC003367-RA">
    <property type="protein sequence ID" value="RPRC003367-PA"/>
    <property type="gene ID" value="RPRC003367"/>
</dbReference>
<feature type="compositionally biased region" description="Basic and acidic residues" evidence="1">
    <location>
        <begin position="164"/>
        <end position="177"/>
    </location>
</feature>
<sequence>MIGEPTFIVARKASYLVLCRFTSEGCIIFKKIMSQRARLIVKLAQKQDESDNSSRQCWKVVHEDHPKDALLPTLNEISDNTTQYCDDTDAIIQTNPTNIIIPDADTAETLLLDSDSSVLRNKDVNSTFPELSKNESKAASVNNVLSLYVPGASSPSFDNEENEDPFHNSDESDKDPNYLHSGSNSSDECECEVIENSEIETEQQLDGETAKRTKKRKRNKSMWKKNAAKIARNSGNQYVSSSKSKKIIAAREIKPPCKDTCKLKCNTKINDESRIEIFKSYWALGSTQRQRDYLASCMTPIQPKYQYHRHQSKRRDNTAFHFNMDGIHIRMCKSFFRSTLDITDRPIRTVISKRDQVGGMIAPDFRGKHEKHHRLDANIKEGIRRHINSIPRIESHYTRARSSREFIEGGKSLRDLHRDYVKECTENNLPYGKYLIYHQVFTREFNISFFTPKKDQCGICATYTNSGEEEKQNLKDEYEIHISEKELSRLEKQSDKEKISKNHVMACFDLQAVMPCPKGDTSSFYYKTKLNVLNFTVYEINQNNKGDQCYCYIWDETQGHRGANEIGSCLLNYIEERSKSVPEEDIDFVLYSDNCVGQQKNRFILSMYIYALLKYPNVKSITHKFLIVGHTQNEGDNAHSLIERQIKRSLKSGPIFLPAEYVGVIKSAKKTGNPFLVKELSFTDFFDLKRLNEIVGNMETTKTNDDKLNCMKVIKIERESPFTILYKTSYAEDNFSELKIKRPTRRLSSINNNNFSLDSLYKNKIKICDKKKKGLLELVNKKHIPVCHAEFYKNL</sequence>
<feature type="region of interest" description="Disordered" evidence="1">
    <location>
        <begin position="152"/>
        <end position="186"/>
    </location>
</feature>
<organism evidence="3 4">
    <name type="scientific">Rhodnius prolixus</name>
    <name type="common">Triatomid bug</name>
    <dbReference type="NCBI Taxonomy" id="13249"/>
    <lineage>
        <taxon>Eukaryota</taxon>
        <taxon>Metazoa</taxon>
        <taxon>Ecdysozoa</taxon>
        <taxon>Arthropoda</taxon>
        <taxon>Hexapoda</taxon>
        <taxon>Insecta</taxon>
        <taxon>Pterygota</taxon>
        <taxon>Neoptera</taxon>
        <taxon>Paraneoptera</taxon>
        <taxon>Hemiptera</taxon>
        <taxon>Heteroptera</taxon>
        <taxon>Panheteroptera</taxon>
        <taxon>Cimicomorpha</taxon>
        <taxon>Reduviidae</taxon>
        <taxon>Triatominae</taxon>
        <taxon>Rhodnius</taxon>
    </lineage>
</organism>
<dbReference type="Proteomes" id="UP000015103">
    <property type="component" value="Unassembled WGS sequence"/>
</dbReference>